<evidence type="ECO:0000256" key="1">
    <source>
        <dbReference type="ARBA" id="ARBA00004123"/>
    </source>
</evidence>
<keyword evidence="14" id="KW-0472">Membrane</keyword>
<evidence type="ECO:0000313" key="16">
    <source>
        <dbReference type="Proteomes" id="UP000664203"/>
    </source>
</evidence>
<keyword evidence="6" id="KW-0158">Chromosome</keyword>
<dbReference type="AlphaFoldDB" id="A0A8H3FJI0"/>
<reference evidence="15" key="1">
    <citation type="submission" date="2021-03" db="EMBL/GenBank/DDBJ databases">
        <authorList>
            <person name="Tagirdzhanova G."/>
        </authorList>
    </citation>
    <scope>NUCLEOTIDE SEQUENCE</scope>
</reference>
<dbReference type="Proteomes" id="UP000664203">
    <property type="component" value="Unassembled WGS sequence"/>
</dbReference>
<evidence type="ECO:0000256" key="2">
    <source>
        <dbReference type="ARBA" id="ARBA00004186"/>
    </source>
</evidence>
<feature type="transmembrane region" description="Helical" evidence="14">
    <location>
        <begin position="49"/>
        <end position="71"/>
    </location>
</feature>
<evidence type="ECO:0000256" key="13">
    <source>
        <dbReference type="SAM" id="MobiDB-lite"/>
    </source>
</evidence>
<feature type="region of interest" description="Disordered" evidence="13">
    <location>
        <begin position="137"/>
        <end position="165"/>
    </location>
</feature>
<keyword evidence="11" id="KW-0137">Centromere</keyword>
<evidence type="ECO:0000256" key="6">
    <source>
        <dbReference type="ARBA" id="ARBA00022454"/>
    </source>
</evidence>
<dbReference type="InterPro" id="IPR013251">
    <property type="entry name" value="DASH_Spc19"/>
</dbReference>
<keyword evidence="9" id="KW-0206">Cytoskeleton</keyword>
<dbReference type="PANTHER" id="PTHR28262">
    <property type="entry name" value="DASH COMPLEX SUBUNIT SPC19"/>
    <property type="match status" value="1"/>
</dbReference>
<evidence type="ECO:0000256" key="9">
    <source>
        <dbReference type="ARBA" id="ARBA00023212"/>
    </source>
</evidence>
<gene>
    <name evidence="15" type="ORF">ALECFALPRED_003194</name>
</gene>
<keyword evidence="14" id="KW-0812">Transmembrane</keyword>
<evidence type="ECO:0000256" key="3">
    <source>
        <dbReference type="ARBA" id="ARBA00004629"/>
    </source>
</evidence>
<evidence type="ECO:0000256" key="8">
    <source>
        <dbReference type="ARBA" id="ARBA00022838"/>
    </source>
</evidence>
<dbReference type="OrthoDB" id="3361333at2759"/>
<evidence type="ECO:0000256" key="12">
    <source>
        <dbReference type="ARBA" id="ARBA00032583"/>
    </source>
</evidence>
<keyword evidence="10" id="KW-0539">Nucleus</keyword>
<protein>
    <recommendedName>
        <fullName evidence="5">DASH complex subunit SPC19</fullName>
    </recommendedName>
    <alternativeName>
        <fullName evidence="12">Outer kinetochore protein SPC19</fullName>
    </alternativeName>
</protein>
<dbReference type="PANTHER" id="PTHR28262:SF1">
    <property type="entry name" value="DASH COMPLEX SUBUNIT SPC19"/>
    <property type="match status" value="1"/>
</dbReference>
<dbReference type="GO" id="GO:0042729">
    <property type="term" value="C:DASH complex"/>
    <property type="evidence" value="ECO:0007669"/>
    <property type="project" value="InterPro"/>
</dbReference>
<evidence type="ECO:0000256" key="4">
    <source>
        <dbReference type="ARBA" id="ARBA00008952"/>
    </source>
</evidence>
<keyword evidence="8" id="KW-0995">Kinetochore</keyword>
<keyword evidence="14" id="KW-1133">Transmembrane helix</keyword>
<proteinExistence type="inferred from homology"/>
<evidence type="ECO:0000256" key="5">
    <source>
        <dbReference type="ARBA" id="ARBA00016329"/>
    </source>
</evidence>
<sequence length="205" mass="22033">MANPLASCVSSLRSTNALLSSSISILDSGVNDFPRLAKVLQTTRVCPHLSVYLILITQSASIFTVVLLAGLTCSAKITQHFELLPEPTIQSAQTSLLASLTPEVASLLSKVESHLDKLARREQALIARSELLEGRIGEGRASMGGPRGSGAGERSSVGMNGDGSREALRLKQLRGKKERLGYAVERLVLQAQQRERQLRMSVAAQ</sequence>
<dbReference type="EMBL" id="CAJPDR010000206">
    <property type="protein sequence ID" value="CAF9925668.1"/>
    <property type="molecule type" value="Genomic_DNA"/>
</dbReference>
<evidence type="ECO:0000256" key="11">
    <source>
        <dbReference type="ARBA" id="ARBA00023328"/>
    </source>
</evidence>
<evidence type="ECO:0000256" key="10">
    <source>
        <dbReference type="ARBA" id="ARBA00023242"/>
    </source>
</evidence>
<comment type="subcellular location">
    <subcellularLocation>
        <location evidence="3">Chromosome</location>
        <location evidence="3">Centromere</location>
        <location evidence="3">Kinetochore</location>
    </subcellularLocation>
    <subcellularLocation>
        <location evidence="2">Cytoplasm</location>
        <location evidence="2">Cytoskeleton</location>
        <location evidence="2">Spindle</location>
    </subcellularLocation>
    <subcellularLocation>
        <location evidence="1">Nucleus</location>
    </subcellularLocation>
</comment>
<organism evidence="15 16">
    <name type="scientific">Alectoria fallacina</name>
    <dbReference type="NCBI Taxonomy" id="1903189"/>
    <lineage>
        <taxon>Eukaryota</taxon>
        <taxon>Fungi</taxon>
        <taxon>Dikarya</taxon>
        <taxon>Ascomycota</taxon>
        <taxon>Pezizomycotina</taxon>
        <taxon>Lecanoromycetes</taxon>
        <taxon>OSLEUM clade</taxon>
        <taxon>Lecanoromycetidae</taxon>
        <taxon>Lecanorales</taxon>
        <taxon>Lecanorineae</taxon>
        <taxon>Parmeliaceae</taxon>
        <taxon>Alectoria</taxon>
    </lineage>
</organism>
<accession>A0A8H3FJI0</accession>
<comment type="similarity">
    <text evidence="4">Belongs to the DASH complex SPC19 family.</text>
</comment>
<dbReference type="GO" id="GO:0005876">
    <property type="term" value="C:spindle microtubule"/>
    <property type="evidence" value="ECO:0007669"/>
    <property type="project" value="InterPro"/>
</dbReference>
<evidence type="ECO:0000256" key="7">
    <source>
        <dbReference type="ARBA" id="ARBA00022490"/>
    </source>
</evidence>
<name>A0A8H3FJI0_9LECA</name>
<keyword evidence="16" id="KW-1185">Reference proteome</keyword>
<dbReference type="Pfam" id="PF08287">
    <property type="entry name" value="DASH_Spc19"/>
    <property type="match status" value="2"/>
</dbReference>
<evidence type="ECO:0000256" key="14">
    <source>
        <dbReference type="SAM" id="Phobius"/>
    </source>
</evidence>
<dbReference type="GO" id="GO:0008608">
    <property type="term" value="P:attachment of spindle microtubules to kinetochore"/>
    <property type="evidence" value="ECO:0007669"/>
    <property type="project" value="InterPro"/>
</dbReference>
<keyword evidence="7" id="KW-0963">Cytoplasm</keyword>
<evidence type="ECO:0000313" key="15">
    <source>
        <dbReference type="EMBL" id="CAF9925668.1"/>
    </source>
</evidence>
<comment type="caution">
    <text evidence="15">The sequence shown here is derived from an EMBL/GenBank/DDBJ whole genome shotgun (WGS) entry which is preliminary data.</text>
</comment>